<dbReference type="SUPFAM" id="SSF47769">
    <property type="entry name" value="SAM/Pointed domain"/>
    <property type="match status" value="1"/>
</dbReference>
<dbReference type="CDD" id="cd09508">
    <property type="entry name" value="SAM_HD"/>
    <property type="match status" value="1"/>
</dbReference>
<sequence>MQKTDSERPSKRSRCDDSSPRTPPNTLSAAEERSPGSRLPADRRTWDSEQVCSFLQLNGFKDPALLDRIREKKITGSLLPCLDESHLDNLGIGSLWERRKLLNCIRLSKTCVDAVKCRVSSRTSSSRTE</sequence>
<dbReference type="EMBL" id="JACASF010000006">
    <property type="protein sequence ID" value="KAF6472409.1"/>
    <property type="molecule type" value="Genomic_DNA"/>
</dbReference>
<dbReference type="Pfam" id="PF07647">
    <property type="entry name" value="SAM_2"/>
    <property type="match status" value="1"/>
</dbReference>
<dbReference type="InterPro" id="IPR001660">
    <property type="entry name" value="SAM"/>
</dbReference>
<evidence type="ECO:0000259" key="2">
    <source>
        <dbReference type="PROSITE" id="PS50105"/>
    </source>
</evidence>
<dbReference type="PROSITE" id="PS50105">
    <property type="entry name" value="SAM_DOMAIN"/>
    <property type="match status" value="1"/>
</dbReference>
<feature type="compositionally biased region" description="Basic and acidic residues" evidence="1">
    <location>
        <begin position="30"/>
        <end position="44"/>
    </location>
</feature>
<evidence type="ECO:0000256" key="1">
    <source>
        <dbReference type="SAM" id="MobiDB-lite"/>
    </source>
</evidence>
<keyword evidence="3" id="KW-0378">Hydrolase</keyword>
<dbReference type="AlphaFoldDB" id="A0A7J8HKK9"/>
<dbReference type="Gene3D" id="1.10.150.50">
    <property type="entry name" value="Transcription Factor, Ets-1"/>
    <property type="match status" value="1"/>
</dbReference>
<name>A0A7J8HKK9_MOLMO</name>
<protein>
    <submittedName>
        <fullName evidence="3">SAM and HD domain containing deoxynucleoside triphosphate triphosphohydrolase 1</fullName>
    </submittedName>
</protein>
<dbReference type="FunFam" id="1.10.150.50:FF:000067">
    <property type="entry name" value="SAM and HD domain-containing deoxynucleoside triphosphate triphosphohydrolase 1"/>
    <property type="match status" value="1"/>
</dbReference>
<dbReference type="Proteomes" id="UP000550707">
    <property type="component" value="Unassembled WGS sequence"/>
</dbReference>
<evidence type="ECO:0000313" key="3">
    <source>
        <dbReference type="EMBL" id="KAF6472409.1"/>
    </source>
</evidence>
<accession>A0A7J8HKK9</accession>
<dbReference type="SMART" id="SM00454">
    <property type="entry name" value="SAM"/>
    <property type="match status" value="1"/>
</dbReference>
<organism evidence="3 4">
    <name type="scientific">Molossus molossus</name>
    <name type="common">Pallas' mastiff bat</name>
    <name type="synonym">Vespertilio molossus</name>
    <dbReference type="NCBI Taxonomy" id="27622"/>
    <lineage>
        <taxon>Eukaryota</taxon>
        <taxon>Metazoa</taxon>
        <taxon>Chordata</taxon>
        <taxon>Craniata</taxon>
        <taxon>Vertebrata</taxon>
        <taxon>Euteleostomi</taxon>
        <taxon>Mammalia</taxon>
        <taxon>Eutheria</taxon>
        <taxon>Laurasiatheria</taxon>
        <taxon>Chiroptera</taxon>
        <taxon>Yangochiroptera</taxon>
        <taxon>Molossidae</taxon>
        <taxon>Molossus</taxon>
    </lineage>
</organism>
<feature type="domain" description="SAM" evidence="2">
    <location>
        <begin position="46"/>
        <end position="111"/>
    </location>
</feature>
<feature type="region of interest" description="Disordered" evidence="1">
    <location>
        <begin position="1"/>
        <end position="44"/>
    </location>
</feature>
<comment type="caution">
    <text evidence="3">The sequence shown here is derived from an EMBL/GenBank/DDBJ whole genome shotgun (WGS) entry which is preliminary data.</text>
</comment>
<evidence type="ECO:0000313" key="4">
    <source>
        <dbReference type="Proteomes" id="UP000550707"/>
    </source>
</evidence>
<proteinExistence type="predicted"/>
<reference evidence="3 4" key="1">
    <citation type="journal article" date="2020" name="Nature">
        <title>Six reference-quality genomes reveal evolution of bat adaptations.</title>
        <authorList>
            <person name="Jebb D."/>
            <person name="Huang Z."/>
            <person name="Pippel M."/>
            <person name="Hughes G.M."/>
            <person name="Lavrichenko K."/>
            <person name="Devanna P."/>
            <person name="Winkler S."/>
            <person name="Jermiin L.S."/>
            <person name="Skirmuntt E.C."/>
            <person name="Katzourakis A."/>
            <person name="Burkitt-Gray L."/>
            <person name="Ray D.A."/>
            <person name="Sullivan K.A.M."/>
            <person name="Roscito J.G."/>
            <person name="Kirilenko B.M."/>
            <person name="Davalos L.M."/>
            <person name="Corthals A.P."/>
            <person name="Power M.L."/>
            <person name="Jones G."/>
            <person name="Ransome R.D."/>
            <person name="Dechmann D.K.N."/>
            <person name="Locatelli A.G."/>
            <person name="Puechmaille S.J."/>
            <person name="Fedrigo O."/>
            <person name="Jarvis E.D."/>
            <person name="Hiller M."/>
            <person name="Vernes S.C."/>
            <person name="Myers E.W."/>
            <person name="Teeling E.C."/>
        </authorList>
    </citation>
    <scope>NUCLEOTIDE SEQUENCE [LARGE SCALE GENOMIC DNA]</scope>
    <source>
        <strain evidence="3">MMolMol1</strain>
        <tissue evidence="3">Muscle</tissue>
    </source>
</reference>
<feature type="compositionally biased region" description="Basic and acidic residues" evidence="1">
    <location>
        <begin position="1"/>
        <end position="19"/>
    </location>
</feature>
<dbReference type="GO" id="GO:0016787">
    <property type="term" value="F:hydrolase activity"/>
    <property type="evidence" value="ECO:0007669"/>
    <property type="project" value="UniProtKB-KW"/>
</dbReference>
<gene>
    <name evidence="3" type="ORF">HJG59_016068</name>
</gene>
<dbReference type="InterPro" id="IPR013761">
    <property type="entry name" value="SAM/pointed_sf"/>
</dbReference>
<keyword evidence="4" id="KW-1185">Reference proteome</keyword>